<comment type="caution">
    <text evidence="1">The sequence shown here is derived from an EMBL/GenBank/DDBJ whole genome shotgun (WGS) entry which is preliminary data.</text>
</comment>
<name>A0A9P8U7Y1_9PEZI</name>
<organism evidence="1 2">
    <name type="scientific">Truncatella angustata</name>
    <dbReference type="NCBI Taxonomy" id="152316"/>
    <lineage>
        <taxon>Eukaryota</taxon>
        <taxon>Fungi</taxon>
        <taxon>Dikarya</taxon>
        <taxon>Ascomycota</taxon>
        <taxon>Pezizomycotina</taxon>
        <taxon>Sordariomycetes</taxon>
        <taxon>Xylariomycetidae</taxon>
        <taxon>Amphisphaeriales</taxon>
        <taxon>Sporocadaceae</taxon>
        <taxon>Truncatella</taxon>
    </lineage>
</organism>
<proteinExistence type="predicted"/>
<evidence type="ECO:0000313" key="1">
    <source>
        <dbReference type="EMBL" id="KAH6640054.1"/>
    </source>
</evidence>
<keyword evidence="2" id="KW-1185">Reference proteome</keyword>
<sequence length="87" mass="9419">MKSVLATIFTATFSLAYSKRDATCHAVTAFYASCSLHSLHCKVSDADATKNLTSTHHIASKELVVRDYGSVQYQSYTGPPDFGVQVA</sequence>
<dbReference type="Proteomes" id="UP000758603">
    <property type="component" value="Unassembled WGS sequence"/>
</dbReference>
<dbReference type="AlphaFoldDB" id="A0A9P8U7Y1"/>
<dbReference type="GeneID" id="70137440"/>
<dbReference type="RefSeq" id="XP_045951128.1">
    <property type="nucleotide sequence ID" value="XM_046108549.1"/>
</dbReference>
<accession>A0A9P8U7Y1</accession>
<protein>
    <submittedName>
        <fullName evidence="1">Uncharacterized protein</fullName>
    </submittedName>
</protein>
<reference evidence="1" key="1">
    <citation type="journal article" date="2021" name="Nat. Commun.">
        <title>Genetic determinants of endophytism in the Arabidopsis root mycobiome.</title>
        <authorList>
            <person name="Mesny F."/>
            <person name="Miyauchi S."/>
            <person name="Thiergart T."/>
            <person name="Pickel B."/>
            <person name="Atanasova L."/>
            <person name="Karlsson M."/>
            <person name="Huettel B."/>
            <person name="Barry K.W."/>
            <person name="Haridas S."/>
            <person name="Chen C."/>
            <person name="Bauer D."/>
            <person name="Andreopoulos W."/>
            <person name="Pangilinan J."/>
            <person name="LaButti K."/>
            <person name="Riley R."/>
            <person name="Lipzen A."/>
            <person name="Clum A."/>
            <person name="Drula E."/>
            <person name="Henrissat B."/>
            <person name="Kohler A."/>
            <person name="Grigoriev I.V."/>
            <person name="Martin F.M."/>
            <person name="Hacquard S."/>
        </authorList>
    </citation>
    <scope>NUCLEOTIDE SEQUENCE</scope>
    <source>
        <strain evidence="1">MPI-SDFR-AT-0073</strain>
    </source>
</reference>
<evidence type="ECO:0000313" key="2">
    <source>
        <dbReference type="Proteomes" id="UP000758603"/>
    </source>
</evidence>
<gene>
    <name evidence="1" type="ORF">BKA67DRAFT_665423</name>
</gene>
<dbReference type="EMBL" id="JAGPXC010000014">
    <property type="protein sequence ID" value="KAH6640054.1"/>
    <property type="molecule type" value="Genomic_DNA"/>
</dbReference>